<protein>
    <submittedName>
        <fullName evidence="7">CoA ester lyase</fullName>
    </submittedName>
</protein>
<dbReference type="InterPro" id="IPR005000">
    <property type="entry name" value="Aldolase/citrate-lyase_domain"/>
</dbReference>
<keyword evidence="2 5" id="KW-0479">Metal-binding</keyword>
<evidence type="ECO:0000256" key="5">
    <source>
        <dbReference type="PIRSR" id="PIRSR015582-2"/>
    </source>
</evidence>
<dbReference type="PIRSF" id="PIRSF015582">
    <property type="entry name" value="Cit_lyase_B"/>
    <property type="match status" value="1"/>
</dbReference>
<dbReference type="GO" id="GO:0016829">
    <property type="term" value="F:lyase activity"/>
    <property type="evidence" value="ECO:0007669"/>
    <property type="project" value="UniProtKB-KW"/>
</dbReference>
<dbReference type="GO" id="GO:0006107">
    <property type="term" value="P:oxaloacetate metabolic process"/>
    <property type="evidence" value="ECO:0007669"/>
    <property type="project" value="TreeGrafter"/>
</dbReference>
<dbReference type="Proteomes" id="UP000284006">
    <property type="component" value="Unassembled WGS sequence"/>
</dbReference>
<dbReference type="Gene3D" id="3.20.20.60">
    <property type="entry name" value="Phosphoenolpyruvate-binding domains"/>
    <property type="match status" value="1"/>
</dbReference>
<accession>A0A418Y6H9</accession>
<dbReference type="InterPro" id="IPR015813">
    <property type="entry name" value="Pyrv/PenolPyrv_kinase-like_dom"/>
</dbReference>
<dbReference type="InterPro" id="IPR011206">
    <property type="entry name" value="Citrate_lyase_beta/mcl1/mcl2"/>
</dbReference>
<dbReference type="GO" id="GO:0000287">
    <property type="term" value="F:magnesium ion binding"/>
    <property type="evidence" value="ECO:0007669"/>
    <property type="project" value="TreeGrafter"/>
</dbReference>
<evidence type="ECO:0000313" key="8">
    <source>
        <dbReference type="Proteomes" id="UP000284006"/>
    </source>
</evidence>
<dbReference type="PANTHER" id="PTHR32308:SF0">
    <property type="entry name" value="HPCH_HPAI ALDOLASE_CITRATE LYASE DOMAIN-CONTAINING PROTEIN"/>
    <property type="match status" value="1"/>
</dbReference>
<sequence length="286" mass="29938">MLFVPGDSESKIAKSEQVAPDAIILDLEDAVAPANKARARGTVRDYLLATRGRRTRAVYVRINPLATEQALGDLAAVMQGAPDGIVQPKAGSPAEVRKLGYYLDAYETQFGIQPGSTRILPVATESPEAMFALGAYAQVGPRLAALTWGAEDLSAAIGAITNKGGHGEWSAPYMLARSLCLFAASAARVGAIDTLYADFRDSAGLAASAGRARRDGFAGKIAIHPAQVEVINQAFTPSADELAHARRVVGAFVDNPGAGTLSLDGSMLDMPHLIQAQKIIALAARS</sequence>
<dbReference type="SUPFAM" id="SSF51621">
    <property type="entry name" value="Phosphoenolpyruvate/pyruvate domain"/>
    <property type="match status" value="1"/>
</dbReference>
<evidence type="ECO:0000256" key="3">
    <source>
        <dbReference type="ARBA" id="ARBA00022842"/>
    </source>
</evidence>
<gene>
    <name evidence="7" type="ORF">D3872_04370</name>
</gene>
<feature type="binding site" evidence="4">
    <location>
        <position position="125"/>
    </location>
    <ligand>
        <name>substrate</name>
    </ligand>
</feature>
<feature type="domain" description="HpcH/HpaI aldolase/citrate lyase" evidence="6">
    <location>
        <begin position="1"/>
        <end position="225"/>
    </location>
</feature>
<keyword evidence="3 5" id="KW-0460">Magnesium</keyword>
<feature type="binding site" evidence="5">
    <location>
        <position position="125"/>
    </location>
    <ligand>
        <name>Mg(2+)</name>
        <dbReference type="ChEBI" id="CHEBI:18420"/>
    </ligand>
</feature>
<evidence type="ECO:0000256" key="4">
    <source>
        <dbReference type="PIRSR" id="PIRSR015582-1"/>
    </source>
</evidence>
<name>A0A418Y6H9_9BURK</name>
<dbReference type="PANTHER" id="PTHR32308">
    <property type="entry name" value="LYASE BETA SUBUNIT, PUTATIVE (AFU_ORTHOLOGUE AFUA_4G13030)-RELATED"/>
    <property type="match status" value="1"/>
</dbReference>
<evidence type="ECO:0000256" key="2">
    <source>
        <dbReference type="ARBA" id="ARBA00022723"/>
    </source>
</evidence>
<reference evidence="7 8" key="1">
    <citation type="submission" date="2018-09" db="EMBL/GenBank/DDBJ databases">
        <authorList>
            <person name="Zhu H."/>
        </authorList>
    </citation>
    <scope>NUCLEOTIDE SEQUENCE [LARGE SCALE GENOMIC DNA]</scope>
    <source>
        <strain evidence="7 8">K1S02-61</strain>
    </source>
</reference>
<dbReference type="EMBL" id="QYUP01000042">
    <property type="protein sequence ID" value="RJG23493.1"/>
    <property type="molecule type" value="Genomic_DNA"/>
</dbReference>
<dbReference type="OrthoDB" id="348111at2"/>
<keyword evidence="7" id="KW-0456">Lyase</keyword>
<feature type="binding site" evidence="4">
    <location>
        <position position="61"/>
    </location>
    <ligand>
        <name>substrate</name>
    </ligand>
</feature>
<evidence type="ECO:0000259" key="6">
    <source>
        <dbReference type="Pfam" id="PF03328"/>
    </source>
</evidence>
<organism evidence="7 8">
    <name type="scientific">Massilia cavernae</name>
    <dbReference type="NCBI Taxonomy" id="2320864"/>
    <lineage>
        <taxon>Bacteria</taxon>
        <taxon>Pseudomonadati</taxon>
        <taxon>Pseudomonadota</taxon>
        <taxon>Betaproteobacteria</taxon>
        <taxon>Burkholderiales</taxon>
        <taxon>Oxalobacteraceae</taxon>
        <taxon>Telluria group</taxon>
        <taxon>Massilia</taxon>
    </lineage>
</organism>
<comment type="caution">
    <text evidence="7">The sequence shown here is derived from an EMBL/GenBank/DDBJ whole genome shotgun (WGS) entry which is preliminary data.</text>
</comment>
<proteinExistence type="predicted"/>
<comment type="cofactor">
    <cofactor evidence="1">
        <name>Mg(2+)</name>
        <dbReference type="ChEBI" id="CHEBI:18420"/>
    </cofactor>
</comment>
<dbReference type="InterPro" id="IPR040442">
    <property type="entry name" value="Pyrv_kinase-like_dom_sf"/>
</dbReference>
<feature type="binding site" evidence="5">
    <location>
        <position position="152"/>
    </location>
    <ligand>
        <name>Mg(2+)</name>
        <dbReference type="ChEBI" id="CHEBI:18420"/>
    </ligand>
</feature>
<evidence type="ECO:0000313" key="7">
    <source>
        <dbReference type="EMBL" id="RJG23493.1"/>
    </source>
</evidence>
<keyword evidence="8" id="KW-1185">Reference proteome</keyword>
<evidence type="ECO:0000256" key="1">
    <source>
        <dbReference type="ARBA" id="ARBA00001946"/>
    </source>
</evidence>
<dbReference type="AlphaFoldDB" id="A0A418Y6H9"/>
<dbReference type="Pfam" id="PF03328">
    <property type="entry name" value="HpcH_HpaI"/>
    <property type="match status" value="1"/>
</dbReference>